<dbReference type="SUPFAM" id="SSF48452">
    <property type="entry name" value="TPR-like"/>
    <property type="match status" value="1"/>
</dbReference>
<evidence type="ECO:0000313" key="2">
    <source>
        <dbReference type="Proteomes" id="UP000483286"/>
    </source>
</evidence>
<dbReference type="EMBL" id="WQLB01000015">
    <property type="protein sequence ID" value="MVN87474.1"/>
    <property type="molecule type" value="Genomic_DNA"/>
</dbReference>
<accession>A0A7C9HS26</accession>
<evidence type="ECO:0000313" key="1">
    <source>
        <dbReference type="EMBL" id="MVN87474.1"/>
    </source>
</evidence>
<dbReference type="InterPro" id="IPR011990">
    <property type="entry name" value="TPR-like_helical_dom_sf"/>
</dbReference>
<name>A0A7C9HS26_9DEIO</name>
<reference evidence="1 2" key="1">
    <citation type="submission" date="2019-12" db="EMBL/GenBank/DDBJ databases">
        <title>Deinococcus sp. HMF7620 Genome sequencing and assembly.</title>
        <authorList>
            <person name="Kang H."/>
            <person name="Kim H."/>
            <person name="Joh K."/>
        </authorList>
    </citation>
    <scope>NUCLEOTIDE SEQUENCE [LARGE SCALE GENOMIC DNA]</scope>
    <source>
        <strain evidence="1 2">HMF7620</strain>
    </source>
</reference>
<keyword evidence="2" id="KW-1185">Reference proteome</keyword>
<organism evidence="1 2">
    <name type="scientific">Deinococcus arboris</name>
    <dbReference type="NCBI Taxonomy" id="2682977"/>
    <lineage>
        <taxon>Bacteria</taxon>
        <taxon>Thermotogati</taxon>
        <taxon>Deinococcota</taxon>
        <taxon>Deinococci</taxon>
        <taxon>Deinococcales</taxon>
        <taxon>Deinococcaceae</taxon>
        <taxon>Deinococcus</taxon>
    </lineage>
</organism>
<sequence length="572" mass="64100">MTSRTTITEEQLYSPEAWNAWRRQEALDGFTHLQSAEYVLAYDSDIAHLRASLVLYYAEQLPDGLPSLRRCLKSKDVSIRACAMAILVHNEWGARSHVVDVKVDRFHPAIDSLNEQLKLVRESDNRSDFSLEVEVWILYGLANLFYGLKVYHNAVKYAAEAIYLSIPLSIPALTLSARMLYGLASTMMGNIKQALNEYQSVLDEPTRNNRQALLSSLNMCTIYFMQGNFKKALAMGESVCEEYPTSIQATLTLQNIRAMCGMLVEDDFVKGPYPELEITHGALLRLSECVRNNKTEEIGDILSSLSGVVTTDEHNEATVSWIRAYILLKTGKSYLAAQRLYKDPAFPLLSILTSCLKLEICLDGNGFEIESTAQLCSEIRSAFEKLPTRDDRMGMAELISFWHPLAAAFIAVCPQTISELMDVALPAIFTDDKPITVHGRGVSTRVPFVQITLESFGIDATVSRNQHTEQMRLRSALLSDWGKTQRILPVIAPAVIIFHLLRVSEEQGAMWRMAALNLAKSNGVIPRTTTGENLRAERLVLAKMLDDYLARRLTSQGFKDQLEDVKMGKLTA</sequence>
<dbReference type="RefSeq" id="WP_157459530.1">
    <property type="nucleotide sequence ID" value="NZ_WQLB01000015.1"/>
</dbReference>
<comment type="caution">
    <text evidence="1">The sequence shown here is derived from an EMBL/GenBank/DDBJ whole genome shotgun (WGS) entry which is preliminary data.</text>
</comment>
<dbReference type="Gene3D" id="1.25.40.10">
    <property type="entry name" value="Tetratricopeptide repeat domain"/>
    <property type="match status" value="1"/>
</dbReference>
<gene>
    <name evidence="1" type="ORF">GO986_11915</name>
</gene>
<proteinExistence type="predicted"/>
<dbReference type="AlphaFoldDB" id="A0A7C9HS26"/>
<dbReference type="Proteomes" id="UP000483286">
    <property type="component" value="Unassembled WGS sequence"/>
</dbReference>
<protein>
    <submittedName>
        <fullName evidence="1">Uncharacterized protein</fullName>
    </submittedName>
</protein>